<comment type="similarity">
    <text evidence="1 3">Belongs to the 3-beta-HSD family.</text>
</comment>
<accession>A0A7S3LVE5</accession>
<gene>
    <name evidence="5" type="ORF">PBIL07802_LOCUS29085</name>
</gene>
<dbReference type="GO" id="GO:0006694">
    <property type="term" value="P:steroid biosynthetic process"/>
    <property type="evidence" value="ECO:0007669"/>
    <property type="project" value="InterPro"/>
</dbReference>
<organism evidence="5">
    <name type="scientific">Palpitomonas bilix</name>
    <dbReference type="NCBI Taxonomy" id="652834"/>
    <lineage>
        <taxon>Eukaryota</taxon>
        <taxon>Eukaryota incertae sedis</taxon>
    </lineage>
</organism>
<feature type="domain" description="3-beta hydroxysteroid dehydrogenase/isomerase" evidence="4">
    <location>
        <begin position="10"/>
        <end position="277"/>
    </location>
</feature>
<dbReference type="AlphaFoldDB" id="A0A7S3LVE5"/>
<evidence type="ECO:0000313" key="5">
    <source>
        <dbReference type="EMBL" id="CAE0266743.1"/>
    </source>
</evidence>
<name>A0A7S3LVE5_9EUKA</name>
<feature type="transmembrane region" description="Helical" evidence="3">
    <location>
        <begin position="274"/>
        <end position="295"/>
    </location>
</feature>
<dbReference type="InterPro" id="IPR002225">
    <property type="entry name" value="3Beta_OHSteriod_DH/Estase"/>
</dbReference>
<dbReference type="Gene3D" id="3.40.50.720">
    <property type="entry name" value="NAD(P)-binding Rossmann-like Domain"/>
    <property type="match status" value="1"/>
</dbReference>
<evidence type="ECO:0000256" key="3">
    <source>
        <dbReference type="RuleBase" id="RU004475"/>
    </source>
</evidence>
<dbReference type="EMBL" id="HBIB01044512">
    <property type="protein sequence ID" value="CAE0266743.1"/>
    <property type="molecule type" value="Transcribed_RNA"/>
</dbReference>
<keyword evidence="3" id="KW-0472">Membrane</keyword>
<dbReference type="PANTHER" id="PTHR43245:SF51">
    <property type="entry name" value="SHORT CHAIN DEHYDROGENASE_REDUCTASE FAMILY 42E, MEMBER 2"/>
    <property type="match status" value="1"/>
</dbReference>
<dbReference type="InterPro" id="IPR036291">
    <property type="entry name" value="NAD(P)-bd_dom_sf"/>
</dbReference>
<evidence type="ECO:0000259" key="4">
    <source>
        <dbReference type="Pfam" id="PF01073"/>
    </source>
</evidence>
<dbReference type="GO" id="GO:0016616">
    <property type="term" value="F:oxidoreductase activity, acting on the CH-OH group of donors, NAD or NADP as acceptor"/>
    <property type="evidence" value="ECO:0007669"/>
    <property type="project" value="InterPro"/>
</dbReference>
<dbReference type="SUPFAM" id="SSF51735">
    <property type="entry name" value="NAD(P)-binding Rossmann-fold domains"/>
    <property type="match status" value="1"/>
</dbReference>
<evidence type="ECO:0000256" key="2">
    <source>
        <dbReference type="ARBA" id="ARBA00023002"/>
    </source>
</evidence>
<dbReference type="PANTHER" id="PTHR43245">
    <property type="entry name" value="BIFUNCTIONAL POLYMYXIN RESISTANCE PROTEIN ARNA"/>
    <property type="match status" value="1"/>
</dbReference>
<proteinExistence type="inferred from homology"/>
<keyword evidence="2 3" id="KW-0560">Oxidoreductase</keyword>
<keyword evidence="3" id="KW-1133">Transmembrane helix</keyword>
<dbReference type="InterPro" id="IPR050177">
    <property type="entry name" value="Lipid_A_modif_metabolic_enz"/>
</dbReference>
<dbReference type="Pfam" id="PF01073">
    <property type="entry name" value="3Beta_HSD"/>
    <property type="match status" value="1"/>
</dbReference>
<sequence length="355" mass="39152">MVVKGEKCMITGGLGFLGKNLVERLLRRGAHVRVLDLRLPATEIEETFKRLASDFGGKVEFFAGDLTKKDDCLLAVDGMDVIFHCASPSPALQNKKIFYAVNVGGTTNLLEACGEKGITRFVHTSSASVIYEGKSYEYGDEASLPYAANPMDYYTETKILAEKIVLESNGSNGVMTVAIRPHGLFGPHDPLLVPTLVDTCKSGKMKFIIGNGDNLVDFTYIGNVCQSLELCADKLQKGSPVCGNAYFITNAEPVKFWDFTGDVLEGLGYPRPSIHLPASLLFFVAYILLGITRLLELFGKTYTPTFTPSRIALTSTHHYYSCEKAKRELGYEPEVSMKEGMRQTLASFDYLRKDN</sequence>
<protein>
    <recommendedName>
        <fullName evidence="4">3-beta hydroxysteroid dehydrogenase/isomerase domain-containing protein</fullName>
    </recommendedName>
</protein>
<keyword evidence="3" id="KW-0812">Transmembrane</keyword>
<reference evidence="5" key="1">
    <citation type="submission" date="2021-01" db="EMBL/GenBank/DDBJ databases">
        <authorList>
            <person name="Corre E."/>
            <person name="Pelletier E."/>
            <person name="Niang G."/>
            <person name="Scheremetjew M."/>
            <person name="Finn R."/>
            <person name="Kale V."/>
            <person name="Holt S."/>
            <person name="Cochrane G."/>
            <person name="Meng A."/>
            <person name="Brown T."/>
            <person name="Cohen L."/>
        </authorList>
    </citation>
    <scope>NUCLEOTIDE SEQUENCE</scope>
    <source>
        <strain evidence="5">NIES-2562</strain>
    </source>
</reference>
<evidence type="ECO:0000256" key="1">
    <source>
        <dbReference type="ARBA" id="ARBA00009219"/>
    </source>
</evidence>